<evidence type="ECO:0000313" key="3">
    <source>
        <dbReference type="Proteomes" id="UP001286313"/>
    </source>
</evidence>
<keyword evidence="3" id="KW-1185">Reference proteome</keyword>
<evidence type="ECO:0000313" key="2">
    <source>
        <dbReference type="EMBL" id="KAK3886717.1"/>
    </source>
</evidence>
<evidence type="ECO:0000256" key="1">
    <source>
        <dbReference type="SAM" id="MobiDB-lite"/>
    </source>
</evidence>
<gene>
    <name evidence="2" type="ORF">Pcinc_009148</name>
</gene>
<name>A0AAE1KWU0_PETCI</name>
<feature type="region of interest" description="Disordered" evidence="1">
    <location>
        <begin position="25"/>
        <end position="47"/>
    </location>
</feature>
<feature type="compositionally biased region" description="Low complexity" evidence="1">
    <location>
        <begin position="25"/>
        <end position="42"/>
    </location>
</feature>
<proteinExistence type="predicted"/>
<dbReference type="Proteomes" id="UP001286313">
    <property type="component" value="Unassembled WGS sequence"/>
</dbReference>
<dbReference type="EMBL" id="JAWQEG010000676">
    <property type="protein sequence ID" value="KAK3886717.1"/>
    <property type="molecule type" value="Genomic_DNA"/>
</dbReference>
<protein>
    <submittedName>
        <fullName evidence="2">Uncharacterized protein</fullName>
    </submittedName>
</protein>
<comment type="caution">
    <text evidence="2">The sequence shown here is derived from an EMBL/GenBank/DDBJ whole genome shotgun (WGS) entry which is preliminary data.</text>
</comment>
<dbReference type="AlphaFoldDB" id="A0AAE1KWU0"/>
<accession>A0AAE1KWU0</accession>
<organism evidence="2 3">
    <name type="scientific">Petrolisthes cinctipes</name>
    <name type="common">Flat porcelain crab</name>
    <dbReference type="NCBI Taxonomy" id="88211"/>
    <lineage>
        <taxon>Eukaryota</taxon>
        <taxon>Metazoa</taxon>
        <taxon>Ecdysozoa</taxon>
        <taxon>Arthropoda</taxon>
        <taxon>Crustacea</taxon>
        <taxon>Multicrustacea</taxon>
        <taxon>Malacostraca</taxon>
        <taxon>Eumalacostraca</taxon>
        <taxon>Eucarida</taxon>
        <taxon>Decapoda</taxon>
        <taxon>Pleocyemata</taxon>
        <taxon>Anomura</taxon>
        <taxon>Galatheoidea</taxon>
        <taxon>Porcellanidae</taxon>
        <taxon>Petrolisthes</taxon>
    </lineage>
</organism>
<sequence length="118" mass="12996">MTYHPTPLSFQHRLKLNIMGKETTVLSSSTNTTESESTPATEGLQAVSGGSECTVSFEDSCLTSHVFTPEISATDTEFDGSTEDEFDLTFPEEEALDHFLGYVVYKFQSKYPHLGTAD</sequence>
<reference evidence="2" key="1">
    <citation type="submission" date="2023-10" db="EMBL/GenBank/DDBJ databases">
        <title>Genome assemblies of two species of porcelain crab, Petrolisthes cinctipes and Petrolisthes manimaculis (Anomura: Porcellanidae).</title>
        <authorList>
            <person name="Angst P."/>
        </authorList>
    </citation>
    <scope>NUCLEOTIDE SEQUENCE</scope>
    <source>
        <strain evidence="2">PB745_01</strain>
        <tissue evidence="2">Gill</tissue>
    </source>
</reference>